<keyword evidence="5 7" id="KW-0560">Oxidoreductase</keyword>
<dbReference type="PANTHER" id="PTHR43350">
    <property type="entry name" value="NAD-DEPENDENT ALCOHOL DEHYDROGENASE"/>
    <property type="match status" value="1"/>
</dbReference>
<reference evidence="8" key="1">
    <citation type="submission" date="2015-05" db="EMBL/GenBank/DDBJ databases">
        <authorList>
            <person name="Rovetto F."/>
            <person name="Cocolin L."/>
            <person name="Illeghems K."/>
            <person name="Van Nieuwerburgh F."/>
            <person name="Houf K."/>
        </authorList>
    </citation>
    <scope>NUCLEOTIDE SEQUENCE [LARGE SCALE GENOMIC DNA]</scope>
    <source>
        <strain evidence="8">DU22</strain>
    </source>
</reference>
<keyword evidence="3" id="KW-0479">Metal-binding</keyword>
<dbReference type="SUPFAM" id="SSF55347">
    <property type="entry name" value="Glyceraldehyde-3-phosphate dehydrogenase-like, C-terminal domain"/>
    <property type="match status" value="1"/>
</dbReference>
<sequence length="710" mass="78338">MIQAIVKKGKVLGEHISAPIVSKGSLLIKVVNSCISAGTEMSSVSGSGKSLIKRAIEQPQNVKKVLNMVKSDGIAKTYATVKGKLDSGNPTGYSISGVVIAVGEGVTDFQVGDSVAAAGAGLANHAEYVDVPQNLVMKTPKGMSFEDASTVTLGGIAMQGVRRSDLKLGEMCVVVGAGILGLLAVQMLRLSGVRVAVTDFDDRRLDIAKEYGAELIINPSREDVVSTIINWSDGHGADAVLFTAATGSSEPLSQSFQMCKKKGKVILVGVVGMEIKREDMYAKELDFLISTSYGPGRYDKNYEEKGLDYPYSYVRWTENRNMTEYLRLVHTGDIKLDKLIDANYPIEKVTEAFESLQASGAKPLMVLLDYGMADLNQIETYLNHDRKVVLNNNPIQKDIINVALIGAGGFATGMHLPNIAKLSNKYKLHAVMNRTGHKAKAVAEQYKANYATTNYEDILNDKDVDLVLISTRHDSHAELSLRALQAGKNVFVEKPLATNQEDLDSIKAFYESDTPNKPVLFTGFNRRFSKYTTEIKKHIDKRINPMMIRYRMNAGYIPLDHWVHEDGGRMVGEACHIIDLMTSLTNSKIESISVESLTPKTDNYSSSDNKSITLKYADGSVASIEYFANGSKELEKEFMEVHFDGKSIIMDDYKSLKGYGVKLTEIKDEISQKGQYEELEVLYEVLKGNKKEWPIELWDMVQTTEATFVI</sequence>
<dbReference type="InterPro" id="IPR000683">
    <property type="entry name" value="Gfo/Idh/MocA-like_OxRdtase_N"/>
</dbReference>
<evidence type="ECO:0000256" key="3">
    <source>
        <dbReference type="ARBA" id="ARBA00022723"/>
    </source>
</evidence>
<comment type="cofactor">
    <cofactor evidence="1">
        <name>Zn(2+)</name>
        <dbReference type="ChEBI" id="CHEBI:29105"/>
    </cofactor>
</comment>
<name>A0A1C0B5L1_9BACT</name>
<dbReference type="OrthoDB" id="9782091at2"/>
<dbReference type="Proteomes" id="UP000093281">
    <property type="component" value="Unassembled WGS sequence"/>
</dbReference>
<dbReference type="GO" id="GO:0016491">
    <property type="term" value="F:oxidoreductase activity"/>
    <property type="evidence" value="ECO:0007669"/>
    <property type="project" value="UniProtKB-KW"/>
</dbReference>
<dbReference type="SUPFAM" id="SSF50129">
    <property type="entry name" value="GroES-like"/>
    <property type="match status" value="1"/>
</dbReference>
<dbReference type="EC" id="1.1.1.301" evidence="7"/>
<protein>
    <submittedName>
        <fullName evidence="7">D-arabitol-phosphate dehydrogenase</fullName>
        <ecNumber evidence="7">1.1.1.301</ecNumber>
    </submittedName>
</protein>
<dbReference type="InterPro" id="IPR036291">
    <property type="entry name" value="NAD(P)-bd_dom_sf"/>
</dbReference>
<dbReference type="Gene3D" id="3.90.180.10">
    <property type="entry name" value="Medium-chain alcohol dehydrogenases, catalytic domain"/>
    <property type="match status" value="2"/>
</dbReference>
<dbReference type="GO" id="GO:0000166">
    <property type="term" value="F:nucleotide binding"/>
    <property type="evidence" value="ECO:0007669"/>
    <property type="project" value="InterPro"/>
</dbReference>
<dbReference type="Gene3D" id="3.30.360.10">
    <property type="entry name" value="Dihydrodipicolinate Reductase, domain 2"/>
    <property type="match status" value="1"/>
</dbReference>
<evidence type="ECO:0000313" key="8">
    <source>
        <dbReference type="Proteomes" id="UP000093281"/>
    </source>
</evidence>
<dbReference type="SMART" id="SM00829">
    <property type="entry name" value="PKS_ER"/>
    <property type="match status" value="1"/>
</dbReference>
<evidence type="ECO:0000256" key="5">
    <source>
        <dbReference type="ARBA" id="ARBA00023002"/>
    </source>
</evidence>
<dbReference type="EMBL" id="LCUJ01000007">
    <property type="protein sequence ID" value="OCL98211.1"/>
    <property type="molecule type" value="Genomic_DNA"/>
</dbReference>
<proteinExistence type="inferred from homology"/>
<dbReference type="InterPro" id="IPR020843">
    <property type="entry name" value="ER"/>
</dbReference>
<feature type="domain" description="Enoyl reductase (ER)" evidence="6">
    <location>
        <begin position="54"/>
        <end position="367"/>
    </location>
</feature>
<evidence type="ECO:0000313" key="7">
    <source>
        <dbReference type="EMBL" id="OCL98211.1"/>
    </source>
</evidence>
<dbReference type="PATRIC" id="fig|544718.51.peg.1701"/>
<evidence type="ECO:0000256" key="2">
    <source>
        <dbReference type="ARBA" id="ARBA00008072"/>
    </source>
</evidence>
<comment type="similarity">
    <text evidence="2">Belongs to the zinc-containing alcohol dehydrogenase family.</text>
</comment>
<accession>A0A1C0B5L1</accession>
<gene>
    <name evidence="7" type="ORF">AAX29_01730</name>
</gene>
<dbReference type="SUPFAM" id="SSF51735">
    <property type="entry name" value="NAD(P)-binding Rossmann-fold domains"/>
    <property type="match status" value="2"/>
</dbReference>
<dbReference type="Gene3D" id="3.40.50.720">
    <property type="entry name" value="NAD(P)-binding Rossmann-like Domain"/>
    <property type="match status" value="2"/>
</dbReference>
<keyword evidence="4" id="KW-0862">Zinc</keyword>
<dbReference type="CDD" id="cd08255">
    <property type="entry name" value="2-desacetyl-2-hydroxyethyl_bacteriochlorophyllide_like"/>
    <property type="match status" value="1"/>
</dbReference>
<evidence type="ECO:0000259" key="6">
    <source>
        <dbReference type="SMART" id="SM00829"/>
    </source>
</evidence>
<dbReference type="PANTHER" id="PTHR43350:SF19">
    <property type="entry name" value="D-GULOSIDE 3-DEHYDROGENASE"/>
    <property type="match status" value="1"/>
</dbReference>
<dbReference type="InterPro" id="IPR011032">
    <property type="entry name" value="GroES-like_sf"/>
</dbReference>
<dbReference type="Pfam" id="PF00107">
    <property type="entry name" value="ADH_zinc_N"/>
    <property type="match status" value="1"/>
</dbReference>
<organism evidence="7 8">
    <name type="scientific">Aliarcobacter thereius</name>
    <dbReference type="NCBI Taxonomy" id="544718"/>
    <lineage>
        <taxon>Bacteria</taxon>
        <taxon>Pseudomonadati</taxon>
        <taxon>Campylobacterota</taxon>
        <taxon>Epsilonproteobacteria</taxon>
        <taxon>Campylobacterales</taxon>
        <taxon>Arcobacteraceae</taxon>
        <taxon>Aliarcobacter</taxon>
    </lineage>
</organism>
<dbReference type="Pfam" id="PF01408">
    <property type="entry name" value="GFO_IDH_MocA"/>
    <property type="match status" value="1"/>
</dbReference>
<dbReference type="AlphaFoldDB" id="A0A1C0B5L1"/>
<evidence type="ECO:0000256" key="1">
    <source>
        <dbReference type="ARBA" id="ARBA00001947"/>
    </source>
</evidence>
<evidence type="ECO:0000256" key="4">
    <source>
        <dbReference type="ARBA" id="ARBA00022833"/>
    </source>
</evidence>
<dbReference type="GO" id="GO:0046872">
    <property type="term" value="F:metal ion binding"/>
    <property type="evidence" value="ECO:0007669"/>
    <property type="project" value="UniProtKB-KW"/>
</dbReference>
<dbReference type="InterPro" id="IPR013149">
    <property type="entry name" value="ADH-like_C"/>
</dbReference>
<comment type="caution">
    <text evidence="7">The sequence shown here is derived from an EMBL/GenBank/DDBJ whole genome shotgun (WGS) entry which is preliminary data.</text>
</comment>